<dbReference type="AlphaFoldDB" id="A0A918LTQ8"/>
<feature type="domain" description="HTH cro/C1-type" evidence="1">
    <location>
        <begin position="17"/>
        <end position="52"/>
    </location>
</feature>
<dbReference type="SUPFAM" id="SSF47413">
    <property type="entry name" value="lambda repressor-like DNA-binding domains"/>
    <property type="match status" value="1"/>
</dbReference>
<dbReference type="GO" id="GO:0003677">
    <property type="term" value="F:DNA binding"/>
    <property type="evidence" value="ECO:0007669"/>
    <property type="project" value="InterPro"/>
</dbReference>
<accession>A0A918LTQ8</accession>
<sequence length="76" mass="8704">MANRSKQSAWEFFGEELKRIREAAPMTQDQLGRRVFVSGGYIGQFEQAIRKPQRIWRSESTRSYKPEVFSSGCGGS</sequence>
<dbReference type="CDD" id="cd00093">
    <property type="entry name" value="HTH_XRE"/>
    <property type="match status" value="1"/>
</dbReference>
<dbReference type="InterPro" id="IPR001387">
    <property type="entry name" value="Cro/C1-type_HTH"/>
</dbReference>
<evidence type="ECO:0000259" key="1">
    <source>
        <dbReference type="PROSITE" id="PS50943"/>
    </source>
</evidence>
<reference evidence="2" key="2">
    <citation type="submission" date="2020-09" db="EMBL/GenBank/DDBJ databases">
        <authorList>
            <person name="Sun Q."/>
            <person name="Ohkuma M."/>
        </authorList>
    </citation>
    <scope>NUCLEOTIDE SEQUENCE</scope>
    <source>
        <strain evidence="2">JCM 3172</strain>
    </source>
</reference>
<dbReference type="Pfam" id="PF13560">
    <property type="entry name" value="HTH_31"/>
    <property type="match status" value="1"/>
</dbReference>
<proteinExistence type="predicted"/>
<dbReference type="PROSITE" id="PS50943">
    <property type="entry name" value="HTH_CROC1"/>
    <property type="match status" value="1"/>
</dbReference>
<evidence type="ECO:0000313" key="2">
    <source>
        <dbReference type="EMBL" id="GGT47910.1"/>
    </source>
</evidence>
<dbReference type="EMBL" id="BMQQ01000020">
    <property type="protein sequence ID" value="GGT47910.1"/>
    <property type="molecule type" value="Genomic_DNA"/>
</dbReference>
<evidence type="ECO:0000313" key="3">
    <source>
        <dbReference type="Proteomes" id="UP000619486"/>
    </source>
</evidence>
<gene>
    <name evidence="2" type="ORF">GCM10014713_47540</name>
</gene>
<name>A0A918LTQ8_9ACTN</name>
<dbReference type="Proteomes" id="UP000619486">
    <property type="component" value="Unassembled WGS sequence"/>
</dbReference>
<protein>
    <recommendedName>
        <fullName evidence="1">HTH cro/C1-type domain-containing protein</fullName>
    </recommendedName>
</protein>
<dbReference type="InterPro" id="IPR010982">
    <property type="entry name" value="Lambda_DNA-bd_dom_sf"/>
</dbReference>
<organism evidence="2 3">
    <name type="scientific">Streptomyces purpureus</name>
    <dbReference type="NCBI Taxonomy" id="1951"/>
    <lineage>
        <taxon>Bacteria</taxon>
        <taxon>Bacillati</taxon>
        <taxon>Actinomycetota</taxon>
        <taxon>Actinomycetes</taxon>
        <taxon>Kitasatosporales</taxon>
        <taxon>Streptomycetaceae</taxon>
        <taxon>Streptomyces</taxon>
    </lineage>
</organism>
<comment type="caution">
    <text evidence="2">The sequence shown here is derived from an EMBL/GenBank/DDBJ whole genome shotgun (WGS) entry which is preliminary data.</text>
</comment>
<reference evidence="2" key="1">
    <citation type="journal article" date="2014" name="Int. J. Syst. Evol. Microbiol.">
        <title>Complete genome sequence of Corynebacterium casei LMG S-19264T (=DSM 44701T), isolated from a smear-ripened cheese.</title>
        <authorList>
            <consortium name="US DOE Joint Genome Institute (JGI-PGF)"/>
            <person name="Walter F."/>
            <person name="Albersmeier A."/>
            <person name="Kalinowski J."/>
            <person name="Ruckert C."/>
        </authorList>
    </citation>
    <scope>NUCLEOTIDE SEQUENCE</scope>
    <source>
        <strain evidence="2">JCM 3172</strain>
    </source>
</reference>
<keyword evidence="3" id="KW-1185">Reference proteome</keyword>
<dbReference type="Gene3D" id="1.10.260.40">
    <property type="entry name" value="lambda repressor-like DNA-binding domains"/>
    <property type="match status" value="1"/>
</dbReference>